<dbReference type="Pfam" id="PF03641">
    <property type="entry name" value="Lysine_decarbox"/>
    <property type="match status" value="1"/>
</dbReference>
<evidence type="ECO:0000313" key="4">
    <source>
        <dbReference type="EMBL" id="MBG9376130.1"/>
    </source>
</evidence>
<comment type="similarity">
    <text evidence="2 3">Belongs to the LOG family.</text>
</comment>
<dbReference type="NCBIfam" id="TIGR00730">
    <property type="entry name" value="Rossman fold protein, TIGR00730 family"/>
    <property type="match status" value="1"/>
</dbReference>
<dbReference type="AlphaFoldDB" id="A0A931E6F4"/>
<proteinExistence type="inferred from homology"/>
<dbReference type="PANTHER" id="PTHR31223:SF70">
    <property type="entry name" value="LOG FAMILY PROTEIN YJL055W"/>
    <property type="match status" value="1"/>
</dbReference>
<dbReference type="PANTHER" id="PTHR31223">
    <property type="entry name" value="LOG FAMILY PROTEIN YJL055W"/>
    <property type="match status" value="1"/>
</dbReference>
<comment type="caution">
    <text evidence="4">The sequence shown here is derived from an EMBL/GenBank/DDBJ whole genome shotgun (WGS) entry which is preliminary data.</text>
</comment>
<dbReference type="SUPFAM" id="SSF102405">
    <property type="entry name" value="MCP/YpsA-like"/>
    <property type="match status" value="1"/>
</dbReference>
<dbReference type="EMBL" id="JADWYR010000001">
    <property type="protein sequence ID" value="MBG9376130.1"/>
    <property type="molecule type" value="Genomic_DNA"/>
</dbReference>
<accession>A0A931E6F4</accession>
<evidence type="ECO:0000256" key="1">
    <source>
        <dbReference type="ARBA" id="ARBA00000274"/>
    </source>
</evidence>
<name>A0A931E6F4_9BACT</name>
<evidence type="ECO:0000256" key="2">
    <source>
        <dbReference type="ARBA" id="ARBA00006763"/>
    </source>
</evidence>
<dbReference type="GO" id="GO:0005829">
    <property type="term" value="C:cytosol"/>
    <property type="evidence" value="ECO:0007669"/>
    <property type="project" value="TreeGrafter"/>
</dbReference>
<keyword evidence="3" id="KW-0203">Cytokinin biosynthesis</keyword>
<dbReference type="InterPro" id="IPR005269">
    <property type="entry name" value="LOG"/>
</dbReference>
<organism evidence="4 5">
    <name type="scientific">Panacibacter microcysteis</name>
    <dbReference type="NCBI Taxonomy" id="2793269"/>
    <lineage>
        <taxon>Bacteria</taxon>
        <taxon>Pseudomonadati</taxon>
        <taxon>Bacteroidota</taxon>
        <taxon>Chitinophagia</taxon>
        <taxon>Chitinophagales</taxon>
        <taxon>Chitinophagaceae</taxon>
        <taxon>Panacibacter</taxon>
    </lineage>
</organism>
<evidence type="ECO:0000313" key="5">
    <source>
        <dbReference type="Proteomes" id="UP000628448"/>
    </source>
</evidence>
<keyword evidence="3" id="KW-0378">Hydrolase</keyword>
<dbReference type="GO" id="GO:0008714">
    <property type="term" value="F:AMP nucleosidase activity"/>
    <property type="evidence" value="ECO:0007669"/>
    <property type="project" value="UniProtKB-EC"/>
</dbReference>
<dbReference type="GO" id="GO:0009691">
    <property type="term" value="P:cytokinin biosynthetic process"/>
    <property type="evidence" value="ECO:0007669"/>
    <property type="project" value="UniProtKB-UniRule"/>
</dbReference>
<gene>
    <name evidence="4" type="ORF">I5907_07785</name>
</gene>
<dbReference type="EC" id="3.2.2.n1" evidence="3"/>
<evidence type="ECO:0000256" key="3">
    <source>
        <dbReference type="RuleBase" id="RU363015"/>
    </source>
</evidence>
<comment type="catalytic activity">
    <reaction evidence="1">
        <text>AMP + H2O = D-ribose 5-phosphate + adenine</text>
        <dbReference type="Rhea" id="RHEA:20129"/>
        <dbReference type="ChEBI" id="CHEBI:15377"/>
        <dbReference type="ChEBI" id="CHEBI:16708"/>
        <dbReference type="ChEBI" id="CHEBI:78346"/>
        <dbReference type="ChEBI" id="CHEBI:456215"/>
        <dbReference type="EC" id="3.2.2.4"/>
    </reaction>
</comment>
<dbReference type="RefSeq" id="WP_196990152.1">
    <property type="nucleotide sequence ID" value="NZ_JADWYR010000001.1"/>
</dbReference>
<protein>
    <recommendedName>
        <fullName evidence="3">Cytokinin riboside 5'-monophosphate phosphoribohydrolase</fullName>
        <ecNumber evidence="3">3.2.2.n1</ecNumber>
    </recommendedName>
</protein>
<reference evidence="4" key="1">
    <citation type="submission" date="2020-11" db="EMBL/GenBank/DDBJ databases">
        <title>Bacterial whole genome sequence for Panacibacter sp. DH6.</title>
        <authorList>
            <person name="Le V."/>
            <person name="Ko S."/>
            <person name="Ahn C.-Y."/>
            <person name="Oh H.-M."/>
        </authorList>
    </citation>
    <scope>NUCLEOTIDE SEQUENCE</scope>
    <source>
        <strain evidence="4">DH6</strain>
    </source>
</reference>
<dbReference type="InterPro" id="IPR031100">
    <property type="entry name" value="LOG_fam"/>
</dbReference>
<keyword evidence="5" id="KW-1185">Reference proteome</keyword>
<dbReference type="Gene3D" id="3.40.50.450">
    <property type="match status" value="1"/>
</dbReference>
<dbReference type="Proteomes" id="UP000628448">
    <property type="component" value="Unassembled WGS sequence"/>
</dbReference>
<sequence length="183" mass="19807">MMYTSVAVFCGSNSGNDPIYEQHAKDLGSMLAEKNITIVYGGGNAGLMGAVANAALANGGNVVGVMPELLRNKERQHTSLSALHVVADMHTRKKMMYDLAEAAIILPGGNGTMDEMFEMITWNALTIHEKKIILLNTAGYYNALISHLNMMQVKGFLHTDLRDTFQVCDTPDAVISLMALGKS</sequence>